<evidence type="ECO:0000313" key="2">
    <source>
        <dbReference type="EMBL" id="TSE04895.1"/>
    </source>
</evidence>
<dbReference type="Proteomes" id="UP000318833">
    <property type="component" value="Unassembled WGS sequence"/>
</dbReference>
<organism evidence="2 3">
    <name type="scientific">Aquimarina algiphila</name>
    <dbReference type="NCBI Taxonomy" id="2047982"/>
    <lineage>
        <taxon>Bacteria</taxon>
        <taxon>Pseudomonadati</taxon>
        <taxon>Bacteroidota</taxon>
        <taxon>Flavobacteriia</taxon>
        <taxon>Flavobacteriales</taxon>
        <taxon>Flavobacteriaceae</taxon>
        <taxon>Aquimarina</taxon>
    </lineage>
</organism>
<comment type="caution">
    <text evidence="2">The sequence shown here is derived from an EMBL/GenBank/DDBJ whole genome shotgun (WGS) entry which is preliminary data.</text>
</comment>
<evidence type="ECO:0000313" key="3">
    <source>
        <dbReference type="Proteomes" id="UP000318833"/>
    </source>
</evidence>
<sequence>MGKNEEKMDLKKVLKSINAEAVLIVDNDGNMVDSLNIEYDTNVALMTETLFTMCKDLSKDIGNGELDQIMAKSSDGFFIANKLSSESIIISISKDISKIGLILKLMNSLKIK</sequence>
<dbReference type="Pfam" id="PF03259">
    <property type="entry name" value="Robl_LC7"/>
    <property type="match status" value="1"/>
</dbReference>
<feature type="domain" description="Roadblock/LAMTOR2" evidence="1">
    <location>
        <begin position="8"/>
        <end position="88"/>
    </location>
</feature>
<dbReference type="RefSeq" id="WP_143918308.1">
    <property type="nucleotide sequence ID" value="NZ_CANMIK010000075.1"/>
</dbReference>
<keyword evidence="3" id="KW-1185">Reference proteome</keyword>
<gene>
    <name evidence="2" type="ORF">FOF46_24735</name>
</gene>
<protein>
    <submittedName>
        <fullName evidence="2">Roadblock/LC7 domain-containing protein</fullName>
    </submittedName>
</protein>
<evidence type="ECO:0000259" key="1">
    <source>
        <dbReference type="Pfam" id="PF03259"/>
    </source>
</evidence>
<reference evidence="2 3" key="1">
    <citation type="submission" date="2019-07" db="EMBL/GenBank/DDBJ databases">
        <title>The draft genome sequence of Aquimarina algiphila M91.</title>
        <authorList>
            <person name="Meng X."/>
        </authorList>
    </citation>
    <scope>NUCLEOTIDE SEQUENCE [LARGE SCALE GENOMIC DNA]</scope>
    <source>
        <strain evidence="2 3">M91</strain>
    </source>
</reference>
<dbReference type="Gene3D" id="3.30.450.30">
    <property type="entry name" value="Dynein light chain 2a, cytoplasmic"/>
    <property type="match status" value="1"/>
</dbReference>
<dbReference type="EMBL" id="VLNR01000069">
    <property type="protein sequence ID" value="TSE04895.1"/>
    <property type="molecule type" value="Genomic_DNA"/>
</dbReference>
<proteinExistence type="predicted"/>
<name>A0A554VDF4_9FLAO</name>
<dbReference type="InterPro" id="IPR004942">
    <property type="entry name" value="Roadblock/LAMTOR2_dom"/>
</dbReference>
<accession>A0A554VDF4</accession>
<dbReference type="SUPFAM" id="SSF103196">
    <property type="entry name" value="Roadblock/LC7 domain"/>
    <property type="match status" value="1"/>
</dbReference>
<dbReference type="AlphaFoldDB" id="A0A554VDF4"/>
<dbReference type="OrthoDB" id="1163295at2"/>